<dbReference type="RefSeq" id="WP_015254221.1">
    <property type="nucleotide sequence ID" value="NZ_CAJRAY010000036.1"/>
</dbReference>
<dbReference type="PROSITE" id="PS01124">
    <property type="entry name" value="HTH_ARAC_FAMILY_2"/>
    <property type="match status" value="1"/>
</dbReference>
<evidence type="ECO:0000256" key="3">
    <source>
        <dbReference type="ARBA" id="ARBA00023163"/>
    </source>
</evidence>
<dbReference type="PANTHER" id="PTHR43280">
    <property type="entry name" value="ARAC-FAMILY TRANSCRIPTIONAL REGULATOR"/>
    <property type="match status" value="1"/>
</dbReference>
<dbReference type="InterPro" id="IPR003313">
    <property type="entry name" value="AraC-bd"/>
</dbReference>
<accession>A0ABM8V334</accession>
<dbReference type="Proteomes" id="UP000681526">
    <property type="component" value="Unassembled WGS sequence"/>
</dbReference>
<dbReference type="Pfam" id="PF02311">
    <property type="entry name" value="AraC_binding"/>
    <property type="match status" value="1"/>
</dbReference>
<dbReference type="SUPFAM" id="SSF46689">
    <property type="entry name" value="Homeodomain-like"/>
    <property type="match status" value="2"/>
</dbReference>
<comment type="caution">
    <text evidence="5">The sequence shown here is derived from an EMBL/GenBank/DDBJ whole genome shotgun (WGS) entry which is preliminary data.</text>
</comment>
<keyword evidence="6" id="KW-1185">Reference proteome</keyword>
<dbReference type="InterPro" id="IPR018062">
    <property type="entry name" value="HTH_AraC-typ_CS"/>
</dbReference>
<dbReference type="Pfam" id="PF12833">
    <property type="entry name" value="HTH_18"/>
    <property type="match status" value="1"/>
</dbReference>
<dbReference type="Gene3D" id="1.10.10.60">
    <property type="entry name" value="Homeodomain-like"/>
    <property type="match status" value="2"/>
</dbReference>
<organism evidence="5 6">
    <name type="scientific">Thermobacillus xylanilyticus</name>
    <dbReference type="NCBI Taxonomy" id="76633"/>
    <lineage>
        <taxon>Bacteria</taxon>
        <taxon>Bacillati</taxon>
        <taxon>Bacillota</taxon>
        <taxon>Bacilli</taxon>
        <taxon>Bacillales</taxon>
        <taxon>Paenibacillaceae</taxon>
        <taxon>Thermobacillus</taxon>
    </lineage>
</organism>
<sequence>MEAYKEKVEYENPLLSLKIFRPQRYDDVFISWHYHREVELLLVVGGELHVLIEDEQHHIGPGGIVLIGSNQLHCDRAVTRELDYYVLQFDLDKFFDPSTMPYLRYFNETQHPLSRLNYIFREQPEVRAEIAECVTRIFDEAAAKSIGYELAVNILLKRILLLLLRNDNRRMLEELDSFDLQRLKPVFDYVEANLTGRIQVDRVCKLANMSYYYFVKFFKKTVGLSFTEYVNFRKIKWAERILLTEDRSISEIGEMIGIPNMAHFYKMFKKYNDCSPKAYQKRMLSWSRK</sequence>
<dbReference type="InterPro" id="IPR014710">
    <property type="entry name" value="RmlC-like_jellyroll"/>
</dbReference>
<proteinExistence type="predicted"/>
<dbReference type="Gene3D" id="2.60.120.10">
    <property type="entry name" value="Jelly Rolls"/>
    <property type="match status" value="1"/>
</dbReference>
<keyword evidence="1" id="KW-0805">Transcription regulation</keyword>
<evidence type="ECO:0000259" key="4">
    <source>
        <dbReference type="PROSITE" id="PS01124"/>
    </source>
</evidence>
<dbReference type="InterPro" id="IPR018060">
    <property type="entry name" value="HTH_AraC"/>
</dbReference>
<dbReference type="InterPro" id="IPR009057">
    <property type="entry name" value="Homeodomain-like_sf"/>
</dbReference>
<gene>
    <name evidence="5" type="primary">txxe 1694</name>
    <name evidence="5" type="ORF">TXXE_07830</name>
</gene>
<dbReference type="InterPro" id="IPR037923">
    <property type="entry name" value="HTH-like"/>
</dbReference>
<keyword evidence="3" id="KW-0804">Transcription</keyword>
<dbReference type="SUPFAM" id="SSF51215">
    <property type="entry name" value="Regulatory protein AraC"/>
    <property type="match status" value="1"/>
</dbReference>
<evidence type="ECO:0000313" key="6">
    <source>
        <dbReference type="Proteomes" id="UP000681526"/>
    </source>
</evidence>
<protein>
    <submittedName>
        <fullName evidence="5">Transcriptional regulator, AraC family</fullName>
    </submittedName>
</protein>
<evidence type="ECO:0000256" key="2">
    <source>
        <dbReference type="ARBA" id="ARBA00023125"/>
    </source>
</evidence>
<dbReference type="PANTHER" id="PTHR43280:SF2">
    <property type="entry name" value="HTH-TYPE TRANSCRIPTIONAL REGULATOR EXSA"/>
    <property type="match status" value="1"/>
</dbReference>
<feature type="domain" description="HTH araC/xylS-type" evidence="4">
    <location>
        <begin position="184"/>
        <end position="282"/>
    </location>
</feature>
<dbReference type="PROSITE" id="PS00041">
    <property type="entry name" value="HTH_ARAC_FAMILY_1"/>
    <property type="match status" value="1"/>
</dbReference>
<dbReference type="SMART" id="SM00342">
    <property type="entry name" value="HTH_ARAC"/>
    <property type="match status" value="1"/>
</dbReference>
<evidence type="ECO:0000313" key="5">
    <source>
        <dbReference type="EMBL" id="CAG5084429.1"/>
    </source>
</evidence>
<evidence type="ECO:0000256" key="1">
    <source>
        <dbReference type="ARBA" id="ARBA00023015"/>
    </source>
</evidence>
<name>A0ABM8V334_THEXY</name>
<reference evidence="5 6" key="1">
    <citation type="submission" date="2021-04" db="EMBL/GenBank/DDBJ databases">
        <authorList>
            <person name="Rakotoarivonina H."/>
        </authorList>
    </citation>
    <scope>NUCLEOTIDE SEQUENCE [LARGE SCALE GENOMIC DNA]</scope>
    <source>
        <strain evidence="5 6">XE</strain>
    </source>
</reference>
<keyword evidence="2" id="KW-0238">DNA-binding</keyword>
<dbReference type="EMBL" id="CAJRAY010000036">
    <property type="protein sequence ID" value="CAG5084429.1"/>
    <property type="molecule type" value="Genomic_DNA"/>
</dbReference>